<dbReference type="SUPFAM" id="SSF103473">
    <property type="entry name" value="MFS general substrate transporter"/>
    <property type="match status" value="1"/>
</dbReference>
<evidence type="ECO:0000256" key="1">
    <source>
        <dbReference type="ARBA" id="ARBA00004651"/>
    </source>
</evidence>
<dbReference type="PANTHER" id="PTHR23513:SF11">
    <property type="entry name" value="STAPHYLOFERRIN A TRANSPORTER"/>
    <property type="match status" value="1"/>
</dbReference>
<gene>
    <name evidence="8" type="ORF">SAE02_30230</name>
</gene>
<keyword evidence="6 7" id="KW-0472">Membrane</keyword>
<comment type="subcellular location">
    <subcellularLocation>
        <location evidence="1">Cell membrane</location>
        <topology evidence="1">Multi-pass membrane protein</topology>
    </subcellularLocation>
</comment>
<evidence type="ECO:0000256" key="5">
    <source>
        <dbReference type="ARBA" id="ARBA00022989"/>
    </source>
</evidence>
<dbReference type="RefSeq" id="WP_052831130.1">
    <property type="nucleotide sequence ID" value="NZ_BJYZ01000013.1"/>
</dbReference>
<feature type="transmembrane region" description="Helical" evidence="7">
    <location>
        <begin position="357"/>
        <end position="379"/>
    </location>
</feature>
<dbReference type="Pfam" id="PF05977">
    <property type="entry name" value="MFS_3"/>
    <property type="match status" value="1"/>
</dbReference>
<evidence type="ECO:0000256" key="7">
    <source>
        <dbReference type="SAM" id="Phobius"/>
    </source>
</evidence>
<dbReference type="AlphaFoldDB" id="A0A512DR08"/>
<sequence>MRKPAGPSGFGGIARALRNPNYGLYTAGNAASLIGTWMQRIAVGWLTWQLTGSGAWLGAMAFADLFPTVIIGPIAGAAADRWDRLRVTKISQALAMAQSVVLFLLTISGLITIELLLVLTAALGVIAGFNQPARLALIPSLVRREDLPAAVAINSIIFNSARFIGPAVAGLMIVAGGISAAFAANAVSFIFFLAALSRIRLEPATIEPRMERGSLLGDVAAGIRYAAHHPGIAPLLMLLTIVCICVRPVVELLPGFAAAVFASGAEGLAVLTSTVGAGAVLGGLWLARRSGDPAGLTTLALGNTLVLALALLAFVASDRWWIALPALAVLGACMVVTGVGTQTLLQLSVDGSMRGRVLSLYGIIFRGGPAVGALIMGIASERAGLRLPLAVGAVVAVLAWLWTWSSRSRITDALEEPEHAD</sequence>
<evidence type="ECO:0000256" key="6">
    <source>
        <dbReference type="ARBA" id="ARBA00023136"/>
    </source>
</evidence>
<feature type="transmembrane region" description="Helical" evidence="7">
    <location>
        <begin position="55"/>
        <end position="79"/>
    </location>
</feature>
<feature type="transmembrane region" description="Helical" evidence="7">
    <location>
        <begin position="322"/>
        <end position="345"/>
    </location>
</feature>
<keyword evidence="3" id="KW-1003">Cell membrane</keyword>
<dbReference type="InterPro" id="IPR010290">
    <property type="entry name" value="TM_effector"/>
</dbReference>
<evidence type="ECO:0000256" key="3">
    <source>
        <dbReference type="ARBA" id="ARBA00022475"/>
    </source>
</evidence>
<evidence type="ECO:0000313" key="8">
    <source>
        <dbReference type="EMBL" id="GEO38875.1"/>
    </source>
</evidence>
<dbReference type="OrthoDB" id="9809918at2"/>
<keyword evidence="4 7" id="KW-0812">Transmembrane</keyword>
<proteinExistence type="predicted"/>
<dbReference type="GO" id="GO:0005886">
    <property type="term" value="C:plasma membrane"/>
    <property type="evidence" value="ECO:0007669"/>
    <property type="project" value="UniProtKB-SubCell"/>
</dbReference>
<dbReference type="Proteomes" id="UP000321523">
    <property type="component" value="Unassembled WGS sequence"/>
</dbReference>
<reference evidence="8 9" key="1">
    <citation type="submission" date="2019-07" db="EMBL/GenBank/DDBJ databases">
        <title>Whole genome shotgun sequence of Skermanella aerolata NBRC 106429.</title>
        <authorList>
            <person name="Hosoyama A."/>
            <person name="Uohara A."/>
            <person name="Ohji S."/>
            <person name="Ichikawa N."/>
        </authorList>
    </citation>
    <scope>NUCLEOTIDE SEQUENCE [LARGE SCALE GENOMIC DNA]</scope>
    <source>
        <strain evidence="8 9">NBRC 106429</strain>
    </source>
</reference>
<dbReference type="CDD" id="cd06173">
    <property type="entry name" value="MFS_MefA_like"/>
    <property type="match status" value="1"/>
</dbReference>
<keyword evidence="9" id="KW-1185">Reference proteome</keyword>
<keyword evidence="2" id="KW-0813">Transport</keyword>
<keyword evidence="5 7" id="KW-1133">Transmembrane helix</keyword>
<dbReference type="EMBL" id="BJYZ01000013">
    <property type="protein sequence ID" value="GEO38875.1"/>
    <property type="molecule type" value="Genomic_DNA"/>
</dbReference>
<feature type="transmembrane region" description="Helical" evidence="7">
    <location>
        <begin position="232"/>
        <end position="250"/>
    </location>
</feature>
<feature type="transmembrane region" description="Helical" evidence="7">
    <location>
        <begin position="256"/>
        <end position="287"/>
    </location>
</feature>
<organism evidence="8 9">
    <name type="scientific">Skermanella aerolata</name>
    <dbReference type="NCBI Taxonomy" id="393310"/>
    <lineage>
        <taxon>Bacteria</taxon>
        <taxon>Pseudomonadati</taxon>
        <taxon>Pseudomonadota</taxon>
        <taxon>Alphaproteobacteria</taxon>
        <taxon>Rhodospirillales</taxon>
        <taxon>Azospirillaceae</taxon>
        <taxon>Skermanella</taxon>
    </lineage>
</organism>
<dbReference type="Gene3D" id="1.20.1250.20">
    <property type="entry name" value="MFS general substrate transporter like domains"/>
    <property type="match status" value="1"/>
</dbReference>
<feature type="transmembrane region" description="Helical" evidence="7">
    <location>
        <begin position="100"/>
        <end position="129"/>
    </location>
</feature>
<evidence type="ECO:0000256" key="4">
    <source>
        <dbReference type="ARBA" id="ARBA00022692"/>
    </source>
</evidence>
<name>A0A512DR08_9PROT</name>
<dbReference type="InterPro" id="IPR036259">
    <property type="entry name" value="MFS_trans_sf"/>
</dbReference>
<feature type="transmembrane region" description="Helical" evidence="7">
    <location>
        <begin position="385"/>
        <end position="404"/>
    </location>
</feature>
<accession>A0A512DR08</accession>
<dbReference type="PANTHER" id="PTHR23513">
    <property type="entry name" value="INTEGRAL MEMBRANE EFFLUX PROTEIN-RELATED"/>
    <property type="match status" value="1"/>
</dbReference>
<evidence type="ECO:0000313" key="9">
    <source>
        <dbReference type="Proteomes" id="UP000321523"/>
    </source>
</evidence>
<comment type="caution">
    <text evidence="8">The sequence shown here is derived from an EMBL/GenBank/DDBJ whole genome shotgun (WGS) entry which is preliminary data.</text>
</comment>
<feature type="transmembrane region" description="Helical" evidence="7">
    <location>
        <begin position="168"/>
        <end position="196"/>
    </location>
</feature>
<feature type="transmembrane region" description="Helical" evidence="7">
    <location>
        <begin position="294"/>
        <end position="316"/>
    </location>
</feature>
<protein>
    <submittedName>
        <fullName evidence="8">MFS transporter</fullName>
    </submittedName>
</protein>
<evidence type="ECO:0000256" key="2">
    <source>
        <dbReference type="ARBA" id="ARBA00022448"/>
    </source>
</evidence>